<dbReference type="PANTHER" id="PTHR12899:SF3">
    <property type="entry name" value="LARGE RIBOSOMAL SUBUNIT PROTEIN UL18M"/>
    <property type="match status" value="1"/>
</dbReference>
<evidence type="ECO:0000256" key="6">
    <source>
        <dbReference type="ARBA" id="ARBA00035197"/>
    </source>
</evidence>
<dbReference type="EMBL" id="DWZD01000038">
    <property type="protein sequence ID" value="HJA79032.1"/>
    <property type="molecule type" value="Genomic_DNA"/>
</dbReference>
<evidence type="ECO:0000256" key="3">
    <source>
        <dbReference type="ARBA" id="ARBA00022884"/>
    </source>
</evidence>
<dbReference type="GO" id="GO:0006412">
    <property type="term" value="P:translation"/>
    <property type="evidence" value="ECO:0007669"/>
    <property type="project" value="UniProtKB-UniRule"/>
</dbReference>
<evidence type="ECO:0000256" key="4">
    <source>
        <dbReference type="ARBA" id="ARBA00022980"/>
    </source>
</evidence>
<comment type="caution">
    <text evidence="8">The sequence shown here is derived from an EMBL/GenBank/DDBJ whole genome shotgun (WGS) entry which is preliminary data.</text>
</comment>
<dbReference type="CDD" id="cd00432">
    <property type="entry name" value="Ribosomal_L18_L5e"/>
    <property type="match status" value="1"/>
</dbReference>
<reference evidence="8" key="1">
    <citation type="journal article" date="2021" name="PeerJ">
        <title>Extensive microbial diversity within the chicken gut microbiome revealed by metagenomics and culture.</title>
        <authorList>
            <person name="Gilroy R."/>
            <person name="Ravi A."/>
            <person name="Getino M."/>
            <person name="Pursley I."/>
            <person name="Horton D.L."/>
            <person name="Alikhan N.F."/>
            <person name="Baker D."/>
            <person name="Gharbi K."/>
            <person name="Hall N."/>
            <person name="Watson M."/>
            <person name="Adriaenssens E.M."/>
            <person name="Foster-Nyarko E."/>
            <person name="Jarju S."/>
            <person name="Secka A."/>
            <person name="Antonio M."/>
            <person name="Oren A."/>
            <person name="Chaudhuri R.R."/>
            <person name="La Ragione R."/>
            <person name="Hildebrand F."/>
            <person name="Pallen M.J."/>
        </authorList>
    </citation>
    <scope>NUCLEOTIDE SEQUENCE</scope>
    <source>
        <strain evidence="8">5032</strain>
    </source>
</reference>
<dbReference type="NCBIfam" id="TIGR00060">
    <property type="entry name" value="L18_bact"/>
    <property type="match status" value="1"/>
</dbReference>
<evidence type="ECO:0000256" key="5">
    <source>
        <dbReference type="ARBA" id="ARBA00023274"/>
    </source>
</evidence>
<evidence type="ECO:0000313" key="9">
    <source>
        <dbReference type="Proteomes" id="UP000823821"/>
    </source>
</evidence>
<dbReference type="GO" id="GO:0022625">
    <property type="term" value="C:cytosolic large ribosomal subunit"/>
    <property type="evidence" value="ECO:0007669"/>
    <property type="project" value="TreeGrafter"/>
</dbReference>
<dbReference type="GO" id="GO:0008097">
    <property type="term" value="F:5S rRNA binding"/>
    <property type="evidence" value="ECO:0007669"/>
    <property type="project" value="TreeGrafter"/>
</dbReference>
<evidence type="ECO:0000256" key="7">
    <source>
        <dbReference type="HAMAP-Rule" id="MF_01337"/>
    </source>
</evidence>
<dbReference type="SUPFAM" id="SSF53137">
    <property type="entry name" value="Translational machinery components"/>
    <property type="match status" value="1"/>
</dbReference>
<dbReference type="FunFam" id="3.30.420.100:FF:000001">
    <property type="entry name" value="50S ribosomal protein L18"/>
    <property type="match status" value="1"/>
</dbReference>
<sequence>MKLSKNESRQRRKIRIRKKVNGTPERPRLVVYRSNMHIYAQIVNDIEGATLVSASTLQLAKTEAGVHCNLEGATKVGKEIARLAKEKNISQVVFDRNGYLYHGRVKAVADGAREGGLEF</sequence>
<comment type="similarity">
    <text evidence="1 7">Belongs to the universal ribosomal protein uL18 family.</text>
</comment>
<keyword evidence="2 7" id="KW-0699">rRNA-binding</keyword>
<dbReference type="InterPro" id="IPR005484">
    <property type="entry name" value="Ribosomal_uL18_bac/plant/anim"/>
</dbReference>
<reference evidence="8" key="2">
    <citation type="submission" date="2021-04" db="EMBL/GenBank/DDBJ databases">
        <authorList>
            <person name="Gilroy R."/>
        </authorList>
    </citation>
    <scope>NUCLEOTIDE SEQUENCE</scope>
    <source>
        <strain evidence="8">5032</strain>
    </source>
</reference>
<name>A0A9D2KPR1_9BACT</name>
<keyword evidence="4 7" id="KW-0689">Ribosomal protein</keyword>
<accession>A0A9D2KPR1</accession>
<organism evidence="8 9">
    <name type="scientific">Candidatus Desulfovibrio intestinavium</name>
    <dbReference type="NCBI Taxonomy" id="2838534"/>
    <lineage>
        <taxon>Bacteria</taxon>
        <taxon>Pseudomonadati</taxon>
        <taxon>Thermodesulfobacteriota</taxon>
        <taxon>Desulfovibrionia</taxon>
        <taxon>Desulfovibrionales</taxon>
        <taxon>Desulfovibrionaceae</taxon>
        <taxon>Desulfovibrio</taxon>
    </lineage>
</organism>
<dbReference type="AlphaFoldDB" id="A0A9D2KPR1"/>
<dbReference type="Gene3D" id="3.30.420.100">
    <property type="match status" value="1"/>
</dbReference>
<dbReference type="HAMAP" id="MF_01337_B">
    <property type="entry name" value="Ribosomal_uL18_B"/>
    <property type="match status" value="1"/>
</dbReference>
<dbReference type="PANTHER" id="PTHR12899">
    <property type="entry name" value="39S RIBOSOMAL PROTEIN L18, MITOCHONDRIAL"/>
    <property type="match status" value="1"/>
</dbReference>
<evidence type="ECO:0000313" key="8">
    <source>
        <dbReference type="EMBL" id="HJA79032.1"/>
    </source>
</evidence>
<comment type="subunit">
    <text evidence="7">Part of the 50S ribosomal subunit; part of the 5S rRNA/L5/L18/L25 subcomplex. Contacts the 5S and 23S rRNAs.</text>
</comment>
<protein>
    <recommendedName>
        <fullName evidence="6 7">Large ribosomal subunit protein uL18</fullName>
    </recommendedName>
</protein>
<proteinExistence type="inferred from homology"/>
<comment type="function">
    <text evidence="7">This is one of the proteins that bind and probably mediate the attachment of the 5S RNA into the large ribosomal subunit, where it forms part of the central protuberance.</text>
</comment>
<dbReference type="InterPro" id="IPR004389">
    <property type="entry name" value="Ribosomal_uL18_bac-type"/>
</dbReference>
<gene>
    <name evidence="7 8" type="primary">rplR</name>
    <name evidence="8" type="ORF">H9784_05595</name>
</gene>
<keyword evidence="3 7" id="KW-0694">RNA-binding</keyword>
<dbReference type="GO" id="GO:0003735">
    <property type="term" value="F:structural constituent of ribosome"/>
    <property type="evidence" value="ECO:0007669"/>
    <property type="project" value="InterPro"/>
</dbReference>
<evidence type="ECO:0000256" key="2">
    <source>
        <dbReference type="ARBA" id="ARBA00022730"/>
    </source>
</evidence>
<keyword evidence="5 7" id="KW-0687">Ribonucleoprotein</keyword>
<dbReference type="Proteomes" id="UP000823821">
    <property type="component" value="Unassembled WGS sequence"/>
</dbReference>
<dbReference type="Pfam" id="PF00861">
    <property type="entry name" value="Ribosomal_L18p"/>
    <property type="match status" value="1"/>
</dbReference>
<dbReference type="InterPro" id="IPR057268">
    <property type="entry name" value="Ribosomal_L18"/>
</dbReference>
<evidence type="ECO:0000256" key="1">
    <source>
        <dbReference type="ARBA" id="ARBA00007116"/>
    </source>
</evidence>